<protein>
    <submittedName>
        <fullName evidence="8">Aspartate aminotransferase family protein</fullName>
    </submittedName>
</protein>
<dbReference type="OrthoDB" id="3335676at2"/>
<dbReference type="GO" id="GO:0030170">
    <property type="term" value="F:pyridoxal phosphate binding"/>
    <property type="evidence" value="ECO:0007669"/>
    <property type="project" value="InterPro"/>
</dbReference>
<keyword evidence="4 6" id="KW-0663">Pyridoxal phosphate</keyword>
<dbReference type="Gene3D" id="3.90.1150.10">
    <property type="entry name" value="Aspartate Aminotransferase, domain 1"/>
    <property type="match status" value="1"/>
</dbReference>
<comment type="similarity">
    <text evidence="2 7">Belongs to the group II decarboxylase family.</text>
</comment>
<comment type="cofactor">
    <cofactor evidence="1 6 7">
        <name>pyridoxal 5'-phosphate</name>
        <dbReference type="ChEBI" id="CHEBI:597326"/>
    </cofactor>
</comment>
<accession>A0A1J4P2V4</accession>
<gene>
    <name evidence="8" type="ORF">WN71_004675</name>
</gene>
<name>A0A1J4P2V4_9ACTN</name>
<comment type="caution">
    <text evidence="8">The sequence shown here is derived from an EMBL/GenBank/DDBJ whole genome shotgun (WGS) entry which is preliminary data.</text>
</comment>
<dbReference type="GO" id="GO:0004058">
    <property type="term" value="F:aromatic-L-amino-acid decarboxylase activity"/>
    <property type="evidence" value="ECO:0007669"/>
    <property type="project" value="UniProtKB-ARBA"/>
</dbReference>
<evidence type="ECO:0000256" key="4">
    <source>
        <dbReference type="ARBA" id="ARBA00022898"/>
    </source>
</evidence>
<feature type="modified residue" description="N6-(pyridoxal phosphate)lysine" evidence="6">
    <location>
        <position position="286"/>
    </location>
</feature>
<dbReference type="SUPFAM" id="SSF53383">
    <property type="entry name" value="PLP-dependent transferases"/>
    <property type="match status" value="1"/>
</dbReference>
<dbReference type="STRING" id="1428628.WN71_004675"/>
<keyword evidence="5 7" id="KW-0456">Lyase</keyword>
<evidence type="ECO:0000256" key="5">
    <source>
        <dbReference type="ARBA" id="ARBA00023239"/>
    </source>
</evidence>
<keyword evidence="8" id="KW-0032">Aminotransferase</keyword>
<dbReference type="PANTHER" id="PTHR45677:SF8">
    <property type="entry name" value="CYSTEINE SULFINIC ACID DECARBOXYLASE"/>
    <property type="match status" value="1"/>
</dbReference>
<keyword evidence="9" id="KW-1185">Reference proteome</keyword>
<dbReference type="GO" id="GO:0005737">
    <property type="term" value="C:cytoplasm"/>
    <property type="evidence" value="ECO:0007669"/>
    <property type="project" value="TreeGrafter"/>
</dbReference>
<dbReference type="Pfam" id="PF00282">
    <property type="entry name" value="Pyridoxal_deC"/>
    <property type="match status" value="1"/>
</dbReference>
<organism evidence="8 9">
    <name type="scientific">Streptomyces mangrovisoli</name>
    <dbReference type="NCBI Taxonomy" id="1428628"/>
    <lineage>
        <taxon>Bacteria</taxon>
        <taxon>Bacillati</taxon>
        <taxon>Actinomycetota</taxon>
        <taxon>Actinomycetes</taxon>
        <taxon>Kitasatosporales</taxon>
        <taxon>Streptomycetaceae</taxon>
        <taxon>Streptomyces</taxon>
    </lineage>
</organism>
<dbReference type="EMBL" id="LAVA02000010">
    <property type="protein sequence ID" value="OIJ69081.1"/>
    <property type="molecule type" value="Genomic_DNA"/>
</dbReference>
<dbReference type="PANTHER" id="PTHR45677">
    <property type="entry name" value="GLUTAMATE DECARBOXYLASE-RELATED"/>
    <property type="match status" value="1"/>
</dbReference>
<dbReference type="InterPro" id="IPR015422">
    <property type="entry name" value="PyrdxlP-dep_Trfase_small"/>
</dbReference>
<dbReference type="Gene3D" id="3.40.640.10">
    <property type="entry name" value="Type I PLP-dependent aspartate aminotransferase-like (Major domain)"/>
    <property type="match status" value="1"/>
</dbReference>
<dbReference type="PROSITE" id="PS00392">
    <property type="entry name" value="DDC_GAD_HDC_YDC"/>
    <property type="match status" value="1"/>
</dbReference>
<dbReference type="Proteomes" id="UP000034196">
    <property type="component" value="Unassembled WGS sequence"/>
</dbReference>
<keyword evidence="3" id="KW-0210">Decarboxylase</keyword>
<dbReference type="InterPro" id="IPR002129">
    <property type="entry name" value="PyrdxlP-dep_de-COase"/>
</dbReference>
<evidence type="ECO:0000256" key="2">
    <source>
        <dbReference type="ARBA" id="ARBA00009533"/>
    </source>
</evidence>
<dbReference type="InterPro" id="IPR021115">
    <property type="entry name" value="Pyridoxal-P_BS"/>
</dbReference>
<evidence type="ECO:0000256" key="3">
    <source>
        <dbReference type="ARBA" id="ARBA00022793"/>
    </source>
</evidence>
<dbReference type="InterPro" id="IPR015424">
    <property type="entry name" value="PyrdxlP-dep_Trfase"/>
</dbReference>
<dbReference type="InterPro" id="IPR015421">
    <property type="entry name" value="PyrdxlP-dep_Trfase_major"/>
</dbReference>
<evidence type="ECO:0000313" key="8">
    <source>
        <dbReference type="EMBL" id="OIJ69081.1"/>
    </source>
</evidence>
<dbReference type="GO" id="GO:0008483">
    <property type="term" value="F:transaminase activity"/>
    <property type="evidence" value="ECO:0007669"/>
    <property type="project" value="UniProtKB-KW"/>
</dbReference>
<proteinExistence type="inferred from homology"/>
<dbReference type="AlphaFoldDB" id="A0A1J4P2V4"/>
<dbReference type="RefSeq" id="WP_046588925.1">
    <property type="nucleotide sequence ID" value="NZ_LAVA02000010.1"/>
</dbReference>
<reference evidence="8" key="1">
    <citation type="submission" date="2016-10" db="EMBL/GenBank/DDBJ databases">
        <title>Genome sequence of Streptomyces mangrovisoli MUSC 149.</title>
        <authorList>
            <person name="Lee L.-H."/>
            <person name="Ser H.-L."/>
        </authorList>
    </citation>
    <scope>NUCLEOTIDE SEQUENCE [LARGE SCALE GENOMIC DNA]</scope>
    <source>
        <strain evidence="8">MUSC 149</strain>
    </source>
</reference>
<sequence>MGVPALASGADGPGALRPLLETVLGALDDGARARGGPLPAGGPEAVAGRVRAAVGDVLPDKGDPDALRTLVRALAEGAADPADPLCAAHLHCPPLAVATAADLAASVLNPSLDSWDQAPAASELEALVTRALAAEIHRPAAGADAVVTTGGTESNQLALLLAREAHGGSVRLVCGANAHHSLPRAAWLLGLPDPVVVPAPAGTLDPAALDDALTDLTGPLLVAATAGTTDAGLVDPLPEIVRLCAAHGARLHVDAAYGGPLVFSDRHRALLTGIEAAHSVTLDLHKLGWQPVAAGLLAVRDGRDLAVLHQRADYLNADDDTEAGLPDLLGRSLRTSRRPDVLKTAVTLKTLGRRGLGALVDQVCAHAREFARRVENDPRFDLYDQPTISTVLFRPADADDDTVAAVRRTLLTGGRAVLGRARLDGRLWLKATLLNPHIRPEESAALLELAADAVEGHPRA</sequence>
<evidence type="ECO:0000256" key="6">
    <source>
        <dbReference type="PIRSR" id="PIRSR602129-50"/>
    </source>
</evidence>
<evidence type="ECO:0000256" key="1">
    <source>
        <dbReference type="ARBA" id="ARBA00001933"/>
    </source>
</evidence>
<dbReference type="GO" id="GO:0019752">
    <property type="term" value="P:carboxylic acid metabolic process"/>
    <property type="evidence" value="ECO:0007669"/>
    <property type="project" value="InterPro"/>
</dbReference>
<evidence type="ECO:0000256" key="7">
    <source>
        <dbReference type="RuleBase" id="RU000382"/>
    </source>
</evidence>
<keyword evidence="8" id="KW-0808">Transferase</keyword>
<evidence type="ECO:0000313" key="9">
    <source>
        <dbReference type="Proteomes" id="UP000034196"/>
    </source>
</evidence>